<sequence>MRGADADTVVSDDILHHFTPDQEYYLEDLLKKTDKVRDIVTKINHKATLKSQETIEPTHCGIMNMEKRAKDLVAEAARMMTISDRTRALTDQQMVSTLGIMSTRLGNAAQSAAATAEVAPVDGKQDQEGTNIFLLERDPLHEQSTSSKKGQLPAEYTSPIRRDQIDMASRHLHRFFHSPHESYSRLAEQARDNQIPGQWVTVMQQQWLLSSGSNLLWIVGKPLPPGNIDEKIPVAHIVSLAKGLGLPCIWHSCVVPDPRQGGPEDVIKWMMLVSLVYSLVRQLCLLTPRHFGRPKFDYNLELDELFNELDASLGSLNKALAILQYLLELSPGLLVCVIDGLELLDHPRTTPHIEKLIDILRNPPQGYHFKVLLARSGFHAPHAG</sequence>
<name>A0ABR2UI98_9PEZI</name>
<dbReference type="EMBL" id="JARVKF010000428">
    <property type="protein sequence ID" value="KAK9414350.1"/>
    <property type="molecule type" value="Genomic_DNA"/>
</dbReference>
<gene>
    <name evidence="1" type="ORF">SUNI508_11312</name>
</gene>
<evidence type="ECO:0000313" key="1">
    <source>
        <dbReference type="EMBL" id="KAK9414350.1"/>
    </source>
</evidence>
<evidence type="ECO:0000313" key="2">
    <source>
        <dbReference type="Proteomes" id="UP001408356"/>
    </source>
</evidence>
<organism evidence="1 2">
    <name type="scientific">Seiridium unicorne</name>
    <dbReference type="NCBI Taxonomy" id="138068"/>
    <lineage>
        <taxon>Eukaryota</taxon>
        <taxon>Fungi</taxon>
        <taxon>Dikarya</taxon>
        <taxon>Ascomycota</taxon>
        <taxon>Pezizomycotina</taxon>
        <taxon>Sordariomycetes</taxon>
        <taxon>Xylariomycetidae</taxon>
        <taxon>Amphisphaeriales</taxon>
        <taxon>Sporocadaceae</taxon>
        <taxon>Seiridium</taxon>
    </lineage>
</organism>
<reference evidence="1 2" key="1">
    <citation type="journal article" date="2024" name="J. Plant Pathol.">
        <title>Sequence and assembly of the genome of Seiridium unicorne, isolate CBS 538.82, causal agent of cypress canker disease.</title>
        <authorList>
            <person name="Scali E."/>
            <person name="Rocca G.D."/>
            <person name="Danti R."/>
            <person name="Garbelotto M."/>
            <person name="Barberini S."/>
            <person name="Baroncelli R."/>
            <person name="Emiliani G."/>
        </authorList>
    </citation>
    <scope>NUCLEOTIDE SEQUENCE [LARGE SCALE GENOMIC DNA]</scope>
    <source>
        <strain evidence="1 2">BM-138-508</strain>
    </source>
</reference>
<accession>A0ABR2UI98</accession>
<protein>
    <submittedName>
        <fullName evidence="1">Uncharacterized protein</fullName>
    </submittedName>
</protein>
<comment type="caution">
    <text evidence="1">The sequence shown here is derived from an EMBL/GenBank/DDBJ whole genome shotgun (WGS) entry which is preliminary data.</text>
</comment>
<keyword evidence="2" id="KW-1185">Reference proteome</keyword>
<dbReference type="Proteomes" id="UP001408356">
    <property type="component" value="Unassembled WGS sequence"/>
</dbReference>
<proteinExistence type="predicted"/>